<comment type="subcellular location">
    <subcellularLocation>
        <location evidence="1">Membrane</location>
        <topology evidence="1">Multi-pass membrane protein</topology>
    </subcellularLocation>
</comment>
<comment type="caution">
    <text evidence="7">The sequence shown here is derived from an EMBL/GenBank/DDBJ whole genome shotgun (WGS) entry which is preliminary data.</text>
</comment>
<evidence type="ECO:0000256" key="2">
    <source>
        <dbReference type="ARBA" id="ARBA00022692"/>
    </source>
</evidence>
<feature type="transmembrane region" description="Helical" evidence="5">
    <location>
        <begin position="217"/>
        <end position="240"/>
    </location>
</feature>
<dbReference type="PANTHER" id="PTHR43027">
    <property type="entry name" value="DOXORUBICIN RESISTANCE ABC TRANSPORTER PERMEASE PROTEIN DRRC-RELATED"/>
    <property type="match status" value="1"/>
</dbReference>
<name>A0ABW5WGC0_9PSEU</name>
<dbReference type="PROSITE" id="PS51012">
    <property type="entry name" value="ABC_TM2"/>
    <property type="match status" value="1"/>
</dbReference>
<dbReference type="Proteomes" id="UP001597478">
    <property type="component" value="Unassembled WGS sequence"/>
</dbReference>
<keyword evidence="4 5" id="KW-0472">Membrane</keyword>
<evidence type="ECO:0000256" key="3">
    <source>
        <dbReference type="ARBA" id="ARBA00022989"/>
    </source>
</evidence>
<evidence type="ECO:0000259" key="6">
    <source>
        <dbReference type="PROSITE" id="PS51012"/>
    </source>
</evidence>
<feature type="transmembrane region" description="Helical" evidence="5">
    <location>
        <begin position="285"/>
        <end position="304"/>
    </location>
</feature>
<dbReference type="InterPro" id="IPR047817">
    <property type="entry name" value="ABC2_TM_bact-type"/>
</dbReference>
<keyword evidence="8" id="KW-1185">Reference proteome</keyword>
<dbReference type="InterPro" id="IPR013525">
    <property type="entry name" value="ABC2_TM"/>
</dbReference>
<dbReference type="RefSeq" id="WP_377394220.1">
    <property type="nucleotide sequence ID" value="NZ_JBHSAN010000052.1"/>
</dbReference>
<feature type="transmembrane region" description="Helical" evidence="5">
    <location>
        <begin position="177"/>
        <end position="197"/>
    </location>
</feature>
<evidence type="ECO:0000313" key="8">
    <source>
        <dbReference type="Proteomes" id="UP001597478"/>
    </source>
</evidence>
<evidence type="ECO:0000256" key="1">
    <source>
        <dbReference type="ARBA" id="ARBA00004141"/>
    </source>
</evidence>
<evidence type="ECO:0000313" key="7">
    <source>
        <dbReference type="EMBL" id="MFD2802531.1"/>
    </source>
</evidence>
<feature type="transmembrane region" description="Helical" evidence="5">
    <location>
        <begin position="39"/>
        <end position="59"/>
    </location>
</feature>
<dbReference type="EMBL" id="JBHUOF010000048">
    <property type="protein sequence ID" value="MFD2802531.1"/>
    <property type="molecule type" value="Genomic_DNA"/>
</dbReference>
<accession>A0ABW5WGC0</accession>
<dbReference type="Pfam" id="PF12698">
    <property type="entry name" value="ABC2_membrane_3"/>
    <property type="match status" value="1"/>
</dbReference>
<evidence type="ECO:0000256" key="5">
    <source>
        <dbReference type="SAM" id="Phobius"/>
    </source>
</evidence>
<organism evidence="7 8">
    <name type="scientific">Prauserella oleivorans</name>
    <dbReference type="NCBI Taxonomy" id="1478153"/>
    <lineage>
        <taxon>Bacteria</taxon>
        <taxon>Bacillati</taxon>
        <taxon>Actinomycetota</taxon>
        <taxon>Actinomycetes</taxon>
        <taxon>Pseudonocardiales</taxon>
        <taxon>Pseudonocardiaceae</taxon>
        <taxon>Prauserella</taxon>
    </lineage>
</organism>
<feature type="domain" description="ABC transmembrane type-2" evidence="6">
    <location>
        <begin position="130"/>
        <end position="365"/>
    </location>
</feature>
<reference evidence="8" key="1">
    <citation type="journal article" date="2019" name="Int. J. Syst. Evol. Microbiol.">
        <title>The Global Catalogue of Microorganisms (GCM) 10K type strain sequencing project: providing services to taxonomists for standard genome sequencing and annotation.</title>
        <authorList>
            <consortium name="The Broad Institute Genomics Platform"/>
            <consortium name="The Broad Institute Genome Sequencing Center for Infectious Disease"/>
            <person name="Wu L."/>
            <person name="Ma J."/>
        </authorList>
    </citation>
    <scope>NUCLEOTIDE SEQUENCE [LARGE SCALE GENOMIC DNA]</scope>
    <source>
        <strain evidence="8">IBRC-M 10906</strain>
    </source>
</reference>
<protein>
    <submittedName>
        <fullName evidence="7">ABC transporter permease</fullName>
    </submittedName>
</protein>
<feature type="transmembrane region" description="Helical" evidence="5">
    <location>
        <begin position="340"/>
        <end position="362"/>
    </location>
</feature>
<keyword evidence="3 5" id="KW-1133">Transmembrane helix</keyword>
<feature type="transmembrane region" description="Helical" evidence="5">
    <location>
        <begin position="252"/>
        <end position="273"/>
    </location>
</feature>
<sequence>MTLTETDREPPTTPTRPARSLPFRALSKAMFLGFVRDKATLFFTFLMPLMFLFIFGLIFGGEETSKPQLGVVGDGSVIAALDESGIVELTPFTSAGEAEEQVRSGDLPGFVTQHGGTVTLRYAASDQDSAGTLQGIVNGVVSQVNVQATGQPPRYTVESRQVEDESLEYIQFMAPGILSWAVSIAAVFGAAITFVNWRKKQVLRRLRLAPVQPITVLGSRVVVTLGVALLQFAVFVGVAMLPMFGLRLTGQWWLSVPLLLLGTLSFFSVGMLVGAFCKTEEAASGVANLITLPMAFLSGAFLPVEMMPQWLQGVSWIFPMRHLNEGMLDFLARGQGYEAFWLPALVLIGFTVVVGLVAAKAFRWED</sequence>
<evidence type="ECO:0000256" key="4">
    <source>
        <dbReference type="ARBA" id="ARBA00023136"/>
    </source>
</evidence>
<proteinExistence type="predicted"/>
<dbReference type="PANTHER" id="PTHR43027:SF2">
    <property type="entry name" value="TRANSPORT PERMEASE PROTEIN"/>
    <property type="match status" value="1"/>
</dbReference>
<dbReference type="InterPro" id="IPR052902">
    <property type="entry name" value="ABC-2_transporter"/>
</dbReference>
<gene>
    <name evidence="7" type="ORF">ACFS2C_24390</name>
</gene>
<keyword evidence="2 5" id="KW-0812">Transmembrane</keyword>